<dbReference type="SUPFAM" id="SSF53335">
    <property type="entry name" value="S-adenosyl-L-methionine-dependent methyltransferases"/>
    <property type="match status" value="1"/>
</dbReference>
<dbReference type="Pfam" id="PF02527">
    <property type="entry name" value="GidB"/>
    <property type="match status" value="1"/>
</dbReference>
<feature type="binding site" evidence="6">
    <location>
        <position position="85"/>
    </location>
    <ligand>
        <name>S-adenosyl-L-methionine</name>
        <dbReference type="ChEBI" id="CHEBI:59789"/>
    </ligand>
</feature>
<evidence type="ECO:0000256" key="2">
    <source>
        <dbReference type="ARBA" id="ARBA00022552"/>
    </source>
</evidence>
<dbReference type="PANTHER" id="PTHR31760:SF0">
    <property type="entry name" value="S-ADENOSYL-L-METHIONINE-DEPENDENT METHYLTRANSFERASES SUPERFAMILY PROTEIN"/>
    <property type="match status" value="1"/>
</dbReference>
<dbReference type="EMBL" id="DTMF01000312">
    <property type="protein sequence ID" value="HGF35298.1"/>
    <property type="molecule type" value="Genomic_DNA"/>
</dbReference>
<dbReference type="Gene3D" id="3.40.50.150">
    <property type="entry name" value="Vaccinia Virus protein VP39"/>
    <property type="match status" value="1"/>
</dbReference>
<comment type="similarity">
    <text evidence="6">Belongs to the methyltransferase superfamily. RNA methyltransferase RsmG family.</text>
</comment>
<name>A0A7C3UZA0_9BACT</name>
<dbReference type="InterPro" id="IPR003682">
    <property type="entry name" value="rRNA_ssu_MeTfrase_G"/>
</dbReference>
<evidence type="ECO:0000256" key="3">
    <source>
        <dbReference type="ARBA" id="ARBA00022603"/>
    </source>
</evidence>
<dbReference type="GO" id="GO:0070043">
    <property type="term" value="F:rRNA (guanine-N7-)-methyltransferase activity"/>
    <property type="evidence" value="ECO:0007669"/>
    <property type="project" value="UniProtKB-UniRule"/>
</dbReference>
<gene>
    <name evidence="6 7" type="primary">rsmG</name>
    <name evidence="7" type="ORF">ENW96_13125</name>
</gene>
<keyword evidence="3 6" id="KW-0489">Methyltransferase</keyword>
<evidence type="ECO:0000256" key="4">
    <source>
        <dbReference type="ARBA" id="ARBA00022679"/>
    </source>
</evidence>
<dbReference type="EC" id="2.1.1.-" evidence="6"/>
<dbReference type="NCBIfam" id="TIGR00138">
    <property type="entry name" value="rsmG_gidB"/>
    <property type="match status" value="1"/>
</dbReference>
<keyword evidence="4 6" id="KW-0808">Transferase</keyword>
<dbReference type="PIRSF" id="PIRSF003078">
    <property type="entry name" value="GidB"/>
    <property type="match status" value="1"/>
</dbReference>
<comment type="function">
    <text evidence="6">Specifically methylates the N7 position of a guanine in 16S rRNA.</text>
</comment>
<evidence type="ECO:0000313" key="7">
    <source>
        <dbReference type="EMBL" id="HGF35298.1"/>
    </source>
</evidence>
<comment type="caution">
    <text evidence="6">Lacks conserved residue(s) required for the propagation of feature annotation.</text>
</comment>
<comment type="subcellular location">
    <subcellularLocation>
        <location evidence="6">Cytoplasm</location>
    </subcellularLocation>
</comment>
<dbReference type="AlphaFoldDB" id="A0A7C3UZA0"/>
<keyword evidence="1 6" id="KW-0963">Cytoplasm</keyword>
<evidence type="ECO:0000256" key="5">
    <source>
        <dbReference type="ARBA" id="ARBA00022691"/>
    </source>
</evidence>
<sequence length="227" mass="25074">MSFLRKGAREDPLLLLREGVAALDITLPQEALSRFAVYLRELQTWNARVNLTGLKSTRDMVIRHFLDSLAVLPFLNDVASLADLGSGAGFPGLVLKLARPELKLTLVESRGKKVAFLEYLVALWHLSGVEIIQAHLTSRLARKWGPRFTGVTSRAAFPLKRFLELAAPLLLPGGRALALKGPGLPPAEIEAAERHLAALHLEGLEFQKYRLPLSGEARLFVLAYKVR</sequence>
<feature type="binding site" evidence="6">
    <location>
        <position position="90"/>
    </location>
    <ligand>
        <name>S-adenosyl-L-methionine</name>
        <dbReference type="ChEBI" id="CHEBI:59789"/>
    </ligand>
</feature>
<keyword evidence="5 6" id="KW-0949">S-adenosyl-L-methionine</keyword>
<dbReference type="PANTHER" id="PTHR31760">
    <property type="entry name" value="S-ADENOSYL-L-METHIONINE-DEPENDENT METHYLTRANSFERASES SUPERFAMILY PROTEIN"/>
    <property type="match status" value="1"/>
</dbReference>
<comment type="caution">
    <text evidence="7">The sequence shown here is derived from an EMBL/GenBank/DDBJ whole genome shotgun (WGS) entry which is preliminary data.</text>
</comment>
<keyword evidence="2 6" id="KW-0698">rRNA processing</keyword>
<feature type="binding site" evidence="6">
    <location>
        <position position="154"/>
    </location>
    <ligand>
        <name>S-adenosyl-L-methionine</name>
        <dbReference type="ChEBI" id="CHEBI:59789"/>
    </ligand>
</feature>
<protein>
    <recommendedName>
        <fullName evidence="6">Ribosomal RNA small subunit methyltransferase G</fullName>
        <ecNumber evidence="6">2.1.1.-</ecNumber>
    </recommendedName>
    <alternativeName>
        <fullName evidence="6">16S rRNA 7-methylguanosine methyltransferase</fullName>
        <shortName evidence="6">16S rRNA m7G methyltransferase</shortName>
    </alternativeName>
</protein>
<organism evidence="7">
    <name type="scientific">Desulfobacca acetoxidans</name>
    <dbReference type="NCBI Taxonomy" id="60893"/>
    <lineage>
        <taxon>Bacteria</taxon>
        <taxon>Pseudomonadati</taxon>
        <taxon>Thermodesulfobacteriota</taxon>
        <taxon>Desulfobaccia</taxon>
        <taxon>Desulfobaccales</taxon>
        <taxon>Desulfobaccaceae</taxon>
        <taxon>Desulfobacca</taxon>
    </lineage>
</organism>
<accession>A0A7C3UZA0</accession>
<dbReference type="HAMAP" id="MF_00074">
    <property type="entry name" value="16SrRNA_methyltr_G"/>
    <property type="match status" value="1"/>
</dbReference>
<dbReference type="GO" id="GO:0005829">
    <property type="term" value="C:cytosol"/>
    <property type="evidence" value="ECO:0007669"/>
    <property type="project" value="TreeGrafter"/>
</dbReference>
<evidence type="ECO:0000256" key="1">
    <source>
        <dbReference type="ARBA" id="ARBA00022490"/>
    </source>
</evidence>
<proteinExistence type="inferred from homology"/>
<dbReference type="InterPro" id="IPR029063">
    <property type="entry name" value="SAM-dependent_MTases_sf"/>
</dbReference>
<reference evidence="7" key="1">
    <citation type="journal article" date="2020" name="mSystems">
        <title>Genome- and Community-Level Interaction Insights into Carbon Utilization and Element Cycling Functions of Hydrothermarchaeota in Hydrothermal Sediment.</title>
        <authorList>
            <person name="Zhou Z."/>
            <person name="Liu Y."/>
            <person name="Xu W."/>
            <person name="Pan J."/>
            <person name="Luo Z.H."/>
            <person name="Li M."/>
        </authorList>
    </citation>
    <scope>NUCLEOTIDE SEQUENCE [LARGE SCALE GENOMIC DNA]</scope>
    <source>
        <strain evidence="7">SpSt-897</strain>
    </source>
</reference>
<evidence type="ECO:0000256" key="6">
    <source>
        <dbReference type="HAMAP-Rule" id="MF_00074"/>
    </source>
</evidence>